<keyword evidence="6" id="KW-1185">Reference proteome</keyword>
<evidence type="ECO:0000313" key="6">
    <source>
        <dbReference type="Proteomes" id="UP000054051"/>
    </source>
</evidence>
<evidence type="ECO:0000313" key="5">
    <source>
        <dbReference type="EMBL" id="CCD28765.1"/>
    </source>
</evidence>
<dbReference type="eggNOG" id="COG3539">
    <property type="taxonomic scope" value="Bacteria"/>
</dbReference>
<evidence type="ECO:0000259" key="4">
    <source>
        <dbReference type="Pfam" id="PF22003"/>
    </source>
</evidence>
<dbReference type="InterPro" id="IPR050263">
    <property type="entry name" value="Bact_Fimbrial_Adh_Pro"/>
</dbReference>
<dbReference type="GO" id="GO:0009289">
    <property type="term" value="C:pilus"/>
    <property type="evidence" value="ECO:0007669"/>
    <property type="project" value="InterPro"/>
</dbReference>
<evidence type="ECO:0000259" key="3">
    <source>
        <dbReference type="Pfam" id="PF00419"/>
    </source>
</evidence>
<dbReference type="InterPro" id="IPR036937">
    <property type="entry name" value="Adhesion_dom_fimbrial_sf"/>
</dbReference>
<dbReference type="Pfam" id="PF00419">
    <property type="entry name" value="Fimbrial"/>
    <property type="match status" value="1"/>
</dbReference>
<name>G2J7M0_9BURK</name>
<dbReference type="AlphaFoldDB" id="G2J7M0"/>
<keyword evidence="1 2" id="KW-0732">Signal</keyword>
<feature type="domain" description="MrkD-like receptor binding" evidence="4">
    <location>
        <begin position="49"/>
        <end position="187"/>
    </location>
</feature>
<evidence type="ECO:0000256" key="2">
    <source>
        <dbReference type="SAM" id="SignalP"/>
    </source>
</evidence>
<sequence>MKIYLKTVTVCAILMGSVLSSAAYAQCALKPEWIEAATRLPSIQIPAAIPVDSNTPVGRVIWRTPVPAPNPQFITNINIGCNGTMSATGLNNGVPGEPLEPNQVYRTNVDGVGYRILNSRHRFPFQITRNLGSWRWPNTVEMEDLAFELVKTGPITFGAQINGGVYGSAAILTADSQTLPVLAISVAAGGAVKVLPCTPDNRNPTIPLGRVSTTVLESATGMSFRNFSVSLKCDQAVDITVNVNADSDAPAQGLINANQGSQAKGFVVELREHRADGSSTPFVLNTDHQYSNNGRDDTVLSFRARLKKKSATGAIALGDFSALATIQLSYE</sequence>
<protein>
    <submittedName>
        <fullName evidence="5">Putative fimbrial protein</fullName>
    </submittedName>
</protein>
<dbReference type="Gene3D" id="2.60.40.3310">
    <property type="match status" value="1"/>
</dbReference>
<dbReference type="EMBL" id="CAFB01000034">
    <property type="protein sequence ID" value="CCD28765.1"/>
    <property type="molecule type" value="Genomic_DNA"/>
</dbReference>
<reference evidence="5 6" key="1">
    <citation type="submission" date="2011-08" db="EMBL/GenBank/DDBJ databases">
        <title>The genome of the obligate endobacterium of an arbuscular mycorrhizal fungus reveals an interphylum network of nutritional interactions.</title>
        <authorList>
            <person name="Ghignone S."/>
            <person name="Salvioli A."/>
            <person name="Anca I."/>
            <person name="Lumini E."/>
            <person name="Ortu G."/>
            <person name="Petiti L."/>
            <person name="Cruveiller S."/>
            <person name="Bianciotto V."/>
            <person name="Piffanelli P."/>
            <person name="Lanfranco L."/>
            <person name="Bonfante P."/>
        </authorList>
    </citation>
    <scope>NUCLEOTIDE SEQUENCE [LARGE SCALE GENOMIC DNA]</scope>
    <source>
        <strain evidence="5 6">BEG34</strain>
    </source>
</reference>
<dbReference type="InterPro" id="IPR008966">
    <property type="entry name" value="Adhesion_dom_sf"/>
</dbReference>
<dbReference type="InterPro" id="IPR054160">
    <property type="entry name" value="MrkD_recept-bd"/>
</dbReference>
<dbReference type="Pfam" id="PF22003">
    <property type="entry name" value="MrkDrd"/>
    <property type="match status" value="1"/>
</dbReference>
<accession>G2J7M0</accession>
<organism evidence="5 6">
    <name type="scientific">Candidatus Glomeribacter gigasporarum BEG34</name>
    <dbReference type="NCBI Taxonomy" id="1070319"/>
    <lineage>
        <taxon>Bacteria</taxon>
        <taxon>Pseudomonadati</taxon>
        <taxon>Pseudomonadota</taxon>
        <taxon>Betaproteobacteria</taxon>
        <taxon>Burkholderiales</taxon>
        <taxon>Burkholderiaceae</taxon>
        <taxon>Candidatus Glomeribacter</taxon>
    </lineage>
</organism>
<dbReference type="PANTHER" id="PTHR33420">
    <property type="entry name" value="FIMBRIAL SUBUNIT ELFA-RELATED"/>
    <property type="match status" value="1"/>
</dbReference>
<dbReference type="GO" id="GO:0043709">
    <property type="term" value="P:cell adhesion involved in single-species biofilm formation"/>
    <property type="evidence" value="ECO:0007669"/>
    <property type="project" value="TreeGrafter"/>
</dbReference>
<dbReference type="SUPFAM" id="SSF49401">
    <property type="entry name" value="Bacterial adhesins"/>
    <property type="match status" value="1"/>
</dbReference>
<dbReference type="InterPro" id="IPR000259">
    <property type="entry name" value="Adhesion_dom_fimbrial"/>
</dbReference>
<comment type="caution">
    <text evidence="5">The sequence shown here is derived from an EMBL/GenBank/DDBJ whole genome shotgun (WGS) entry which is preliminary data.</text>
</comment>
<proteinExistence type="predicted"/>
<dbReference type="PANTHER" id="PTHR33420:SF3">
    <property type="entry name" value="FIMBRIAL SUBUNIT ELFA"/>
    <property type="match status" value="1"/>
</dbReference>
<dbReference type="Gene3D" id="2.60.40.1090">
    <property type="entry name" value="Fimbrial-type adhesion domain"/>
    <property type="match status" value="1"/>
</dbReference>
<feature type="chain" id="PRO_5003431587" evidence="2">
    <location>
        <begin position="26"/>
        <end position="331"/>
    </location>
</feature>
<feature type="signal peptide" evidence="2">
    <location>
        <begin position="1"/>
        <end position="25"/>
    </location>
</feature>
<gene>
    <name evidence="5" type="ORF">CAGGBEG34_180070</name>
</gene>
<dbReference type="STRING" id="1070319.CAGGBEG34_180070"/>
<dbReference type="Proteomes" id="UP000054051">
    <property type="component" value="Unassembled WGS sequence"/>
</dbReference>
<evidence type="ECO:0000256" key="1">
    <source>
        <dbReference type="ARBA" id="ARBA00022729"/>
    </source>
</evidence>
<feature type="domain" description="Fimbrial-type adhesion" evidence="3">
    <location>
        <begin position="196"/>
        <end position="330"/>
    </location>
</feature>